<dbReference type="Gene3D" id="3.20.20.140">
    <property type="entry name" value="Metal-dependent hydrolases"/>
    <property type="match status" value="1"/>
</dbReference>
<protein>
    <submittedName>
        <fullName evidence="3">Amidohydrolase family protein</fullName>
    </submittedName>
</protein>
<dbReference type="PANTHER" id="PTHR21240:SF28">
    <property type="entry name" value="ISO-OROTATE DECARBOXYLASE (EUROFUNG)"/>
    <property type="match status" value="1"/>
</dbReference>
<gene>
    <name evidence="3" type="ORF">OUY24_35465</name>
</gene>
<dbReference type="Proteomes" id="UP001212498">
    <property type="component" value="Unassembled WGS sequence"/>
</dbReference>
<feature type="domain" description="Amidohydrolase-related" evidence="2">
    <location>
        <begin position="129"/>
        <end position="374"/>
    </location>
</feature>
<dbReference type="RefSeq" id="WP_148030959.1">
    <property type="nucleotide sequence ID" value="NZ_BAABFD010000005.1"/>
</dbReference>
<reference evidence="3 4" key="1">
    <citation type="submission" date="2022-11" db="EMBL/GenBank/DDBJ databases">
        <title>Nonomuraea corallina sp. nov., a new species of the genus Nonomuraea isolated from sea side sediment in Thai sea.</title>
        <authorList>
            <person name="Ngamcharungchit C."/>
            <person name="Matsumoto A."/>
            <person name="Suriyachadkun C."/>
            <person name="Panbangred W."/>
            <person name="Inahashi Y."/>
            <person name="Intra B."/>
        </authorList>
    </citation>
    <scope>NUCLEOTIDE SEQUENCE [LARGE SCALE GENOMIC DNA]</scope>
    <source>
        <strain evidence="3 4">DSM 43553</strain>
    </source>
</reference>
<evidence type="ECO:0000313" key="4">
    <source>
        <dbReference type="Proteomes" id="UP001212498"/>
    </source>
</evidence>
<dbReference type="Pfam" id="PF04909">
    <property type="entry name" value="Amidohydro_2"/>
    <property type="match status" value="1"/>
</dbReference>
<keyword evidence="4" id="KW-1185">Reference proteome</keyword>
<dbReference type="PANTHER" id="PTHR21240">
    <property type="entry name" value="2-AMINO-3-CARBOXYLMUCONATE-6-SEMIALDEHYDE DECARBOXYLASE"/>
    <property type="match status" value="1"/>
</dbReference>
<proteinExistence type="predicted"/>
<accession>A0ABT4T8W2</accession>
<evidence type="ECO:0000313" key="3">
    <source>
        <dbReference type="EMBL" id="MDA0645953.1"/>
    </source>
</evidence>
<name>A0ABT4T8W2_9ACTN</name>
<dbReference type="InterPro" id="IPR032465">
    <property type="entry name" value="ACMSD"/>
</dbReference>
<comment type="caution">
    <text evidence="3">The sequence shown here is derived from an EMBL/GenBank/DDBJ whole genome shotgun (WGS) entry which is preliminary data.</text>
</comment>
<dbReference type="SUPFAM" id="SSF51556">
    <property type="entry name" value="Metallo-dependent hydrolases"/>
    <property type="match status" value="1"/>
</dbReference>
<dbReference type="InterPro" id="IPR032466">
    <property type="entry name" value="Metal_Hydrolase"/>
</dbReference>
<sequence>MSTGNPRPLISVDSHVVEPKDLWLKRLPQRFQHQAPQVQSTEQGDYFIVPNTGMSPKPVGTEGAMINTKINGVITKPTGYRFEDQRAGAYDPVARLEDQDSQGVRAEVVYPGWLIVHSIPDFDLKVACVRAYNDWLFEEFCSHAPDRLIGAVALPVGNGPVEPAIEEAKRWAARGAKTFLLPQAVPGMAWGDAHWEPLWAVLEEIGVPVGFHQAAGQVAIFNDKTTPGVFWTTAIGNKISLGWVFMQLVYGAVPERHPNLRFILVEGGIGWIAFQLNTMDHMFTDHHRWTVPELSMKPSEYFNRNFWATFEDDRPGILTLPMLDEKRLMWAGDYPHTEGNFPFAQEQVAHDFQDVDDAVVSAITHDNAIDLFGLDIPRLVSS</sequence>
<evidence type="ECO:0000259" key="2">
    <source>
        <dbReference type="Pfam" id="PF04909"/>
    </source>
</evidence>
<evidence type="ECO:0000256" key="1">
    <source>
        <dbReference type="ARBA" id="ARBA00023239"/>
    </source>
</evidence>
<organism evidence="3 4">
    <name type="scientific">Nonomuraea ferruginea</name>
    <dbReference type="NCBI Taxonomy" id="46174"/>
    <lineage>
        <taxon>Bacteria</taxon>
        <taxon>Bacillati</taxon>
        <taxon>Actinomycetota</taxon>
        <taxon>Actinomycetes</taxon>
        <taxon>Streptosporangiales</taxon>
        <taxon>Streptosporangiaceae</taxon>
        <taxon>Nonomuraea</taxon>
    </lineage>
</organism>
<keyword evidence="1" id="KW-0456">Lyase</keyword>
<dbReference type="InterPro" id="IPR006680">
    <property type="entry name" value="Amidohydro-rel"/>
</dbReference>
<dbReference type="EMBL" id="JAPNUD010000165">
    <property type="protein sequence ID" value="MDA0645953.1"/>
    <property type="molecule type" value="Genomic_DNA"/>
</dbReference>